<dbReference type="STRING" id="180332.GCA_000797495_02512"/>
<dbReference type="GO" id="GO:0032259">
    <property type="term" value="P:methylation"/>
    <property type="evidence" value="ECO:0007669"/>
    <property type="project" value="UniProtKB-KW"/>
</dbReference>
<organism evidence="5 6">
    <name type="scientific">Robinsoniella peoriensis</name>
    <dbReference type="NCBI Taxonomy" id="180332"/>
    <lineage>
        <taxon>Bacteria</taxon>
        <taxon>Bacillati</taxon>
        <taxon>Bacillota</taxon>
        <taxon>Clostridia</taxon>
        <taxon>Lachnospirales</taxon>
        <taxon>Lachnospiraceae</taxon>
        <taxon>Robinsoniella</taxon>
    </lineage>
</organism>
<dbReference type="PRINTS" id="PR00032">
    <property type="entry name" value="HTHARAC"/>
</dbReference>
<evidence type="ECO:0000313" key="6">
    <source>
        <dbReference type="Proteomes" id="UP000306509"/>
    </source>
</evidence>
<keyword evidence="2" id="KW-0238">DNA-binding</keyword>
<evidence type="ECO:0000256" key="2">
    <source>
        <dbReference type="ARBA" id="ARBA00023125"/>
    </source>
</evidence>
<reference evidence="5 6" key="1">
    <citation type="journal article" date="2019" name="Anaerobe">
        <title>Detection of Robinsoniella peoriensis in multiple bone samples of a trauma patient.</title>
        <authorList>
            <person name="Schrottner P."/>
            <person name="Hartwich K."/>
            <person name="Bunk B."/>
            <person name="Schober I."/>
            <person name="Helbig S."/>
            <person name="Rudolph W.W."/>
            <person name="Gunzer F."/>
        </authorList>
    </citation>
    <scope>NUCLEOTIDE SEQUENCE [LARGE SCALE GENOMIC DNA]</scope>
    <source>
        <strain evidence="5 6">DSM 106044</strain>
    </source>
</reference>
<keyword evidence="6" id="KW-1185">Reference proteome</keyword>
<dbReference type="PROSITE" id="PS00041">
    <property type="entry name" value="HTH_ARAC_FAMILY_1"/>
    <property type="match status" value="1"/>
</dbReference>
<dbReference type="EMBL" id="QGQD01000103">
    <property type="protein sequence ID" value="TLC98171.1"/>
    <property type="molecule type" value="Genomic_DNA"/>
</dbReference>
<dbReference type="PANTHER" id="PTHR43280">
    <property type="entry name" value="ARAC-FAMILY TRANSCRIPTIONAL REGULATOR"/>
    <property type="match status" value="1"/>
</dbReference>
<dbReference type="EC" id="2.1.1.-" evidence="5"/>
<dbReference type="AlphaFoldDB" id="A0A4U8Q0G6"/>
<proteinExistence type="predicted"/>
<dbReference type="PROSITE" id="PS01124">
    <property type="entry name" value="HTH_ARAC_FAMILY_2"/>
    <property type="match status" value="1"/>
</dbReference>
<evidence type="ECO:0000256" key="1">
    <source>
        <dbReference type="ARBA" id="ARBA00023015"/>
    </source>
</evidence>
<dbReference type="PANTHER" id="PTHR43280:SF28">
    <property type="entry name" value="HTH-TYPE TRANSCRIPTIONAL ACTIVATOR RHAS"/>
    <property type="match status" value="1"/>
</dbReference>
<feature type="domain" description="HTH araC/xylS-type" evidence="4">
    <location>
        <begin position="223"/>
        <end position="321"/>
    </location>
</feature>
<keyword evidence="1" id="KW-0805">Transcription regulation</keyword>
<evidence type="ECO:0000256" key="3">
    <source>
        <dbReference type="ARBA" id="ARBA00023163"/>
    </source>
</evidence>
<evidence type="ECO:0000259" key="4">
    <source>
        <dbReference type="PROSITE" id="PS01124"/>
    </source>
</evidence>
<dbReference type="SMART" id="SM00342">
    <property type="entry name" value="HTH_ARAC"/>
    <property type="match status" value="1"/>
</dbReference>
<keyword evidence="5" id="KW-0808">Transferase</keyword>
<dbReference type="InterPro" id="IPR009057">
    <property type="entry name" value="Homeodomain-like_sf"/>
</dbReference>
<sequence length="324" mass="38131">MYDYSSLESHQTQTVYRCAKDFYTASNTAEDSGTLYLEDFCSADFAISGSFHVHPPFLCSQNARTNLFYPEFFAIFDMDENYYTKRKNVNSYEICYTLDGEGFLEYKNRKYILKKGEGFFIDCSLPHHYKTHGKSWKTTVFHFNGPQANNFFEHFIQNDNVKFSSVSCPNFELYQSNILKSINKIVPYAEYQTSCLFTLLLTDLLNSDLSFMEQKKVQSDIMKNIVEYIKENYGENIQFEQLSSDFGFSRSHFSREFKRYMGFSPKEYLLQYRIHQAKILLNGTNLAISEIGYRVGFHDESHFIQIFKQKEGITPLKFRNNYLI</sequence>
<dbReference type="Gene3D" id="1.10.10.60">
    <property type="entry name" value="Homeodomain-like"/>
    <property type="match status" value="2"/>
</dbReference>
<dbReference type="InterPro" id="IPR037923">
    <property type="entry name" value="HTH-like"/>
</dbReference>
<dbReference type="SUPFAM" id="SSF51215">
    <property type="entry name" value="Regulatory protein AraC"/>
    <property type="match status" value="1"/>
</dbReference>
<dbReference type="InterPro" id="IPR020449">
    <property type="entry name" value="Tscrpt_reg_AraC-type_HTH"/>
</dbReference>
<keyword evidence="3" id="KW-0804">Transcription</keyword>
<dbReference type="GO" id="GO:0003700">
    <property type="term" value="F:DNA-binding transcription factor activity"/>
    <property type="evidence" value="ECO:0007669"/>
    <property type="project" value="InterPro"/>
</dbReference>
<dbReference type="Pfam" id="PF12833">
    <property type="entry name" value="HTH_18"/>
    <property type="match status" value="1"/>
</dbReference>
<evidence type="ECO:0000313" key="5">
    <source>
        <dbReference type="EMBL" id="TLC98171.1"/>
    </source>
</evidence>
<accession>A0A4U8Q0G6</accession>
<dbReference type="Pfam" id="PF02311">
    <property type="entry name" value="AraC_binding"/>
    <property type="match status" value="1"/>
</dbReference>
<comment type="caution">
    <text evidence="5">The sequence shown here is derived from an EMBL/GenBank/DDBJ whole genome shotgun (WGS) entry which is preliminary data.</text>
</comment>
<dbReference type="RefSeq" id="WP_161597448.1">
    <property type="nucleotide sequence ID" value="NZ_QGQD01000103.1"/>
</dbReference>
<keyword evidence="5" id="KW-0489">Methyltransferase</keyword>
<gene>
    <name evidence="5" type="primary">adaA_16</name>
    <name evidence="5" type="ORF">DSM106044_04988</name>
</gene>
<dbReference type="InterPro" id="IPR018062">
    <property type="entry name" value="HTH_AraC-typ_CS"/>
</dbReference>
<dbReference type="SUPFAM" id="SSF46689">
    <property type="entry name" value="Homeodomain-like"/>
    <property type="match status" value="2"/>
</dbReference>
<dbReference type="GO" id="GO:0043565">
    <property type="term" value="F:sequence-specific DNA binding"/>
    <property type="evidence" value="ECO:0007669"/>
    <property type="project" value="InterPro"/>
</dbReference>
<dbReference type="Proteomes" id="UP000306509">
    <property type="component" value="Unassembled WGS sequence"/>
</dbReference>
<dbReference type="InterPro" id="IPR003313">
    <property type="entry name" value="AraC-bd"/>
</dbReference>
<dbReference type="InterPro" id="IPR018060">
    <property type="entry name" value="HTH_AraC"/>
</dbReference>
<protein>
    <submittedName>
        <fullName evidence="5">Methylphosphotriester-DNA--protein-cysteine S-methyltransferase</fullName>
        <ecNumber evidence="5">2.1.1.-</ecNumber>
    </submittedName>
</protein>
<name>A0A4U8Q0G6_9FIRM</name>
<dbReference type="Gene3D" id="2.60.120.280">
    <property type="entry name" value="Regulatory protein AraC"/>
    <property type="match status" value="1"/>
</dbReference>
<dbReference type="GO" id="GO:0008168">
    <property type="term" value="F:methyltransferase activity"/>
    <property type="evidence" value="ECO:0007669"/>
    <property type="project" value="UniProtKB-KW"/>
</dbReference>